<protein>
    <submittedName>
        <fullName evidence="1">Uncharacterized protein</fullName>
    </submittedName>
</protein>
<evidence type="ECO:0000313" key="2">
    <source>
        <dbReference type="Proteomes" id="UP000184304"/>
    </source>
</evidence>
<dbReference type="Proteomes" id="UP000184304">
    <property type="component" value="Unassembled WGS sequence"/>
</dbReference>
<proteinExistence type="predicted"/>
<keyword evidence="2" id="KW-1185">Reference proteome</keyword>
<dbReference type="AlphaFoldDB" id="A0A1L9NCG0"/>
<accession>A0A1L9NCG0</accession>
<reference evidence="2" key="1">
    <citation type="journal article" date="2017" name="Genome Biol.">
        <title>Comparative genomics reveals high biological diversity and specific adaptations in the industrially and medically important fungal genus Aspergillus.</title>
        <authorList>
            <person name="de Vries R.P."/>
            <person name="Riley R."/>
            <person name="Wiebenga A."/>
            <person name="Aguilar-Osorio G."/>
            <person name="Amillis S."/>
            <person name="Uchima C.A."/>
            <person name="Anderluh G."/>
            <person name="Asadollahi M."/>
            <person name="Askin M."/>
            <person name="Barry K."/>
            <person name="Battaglia E."/>
            <person name="Bayram O."/>
            <person name="Benocci T."/>
            <person name="Braus-Stromeyer S.A."/>
            <person name="Caldana C."/>
            <person name="Canovas D."/>
            <person name="Cerqueira G.C."/>
            <person name="Chen F."/>
            <person name="Chen W."/>
            <person name="Choi C."/>
            <person name="Clum A."/>
            <person name="Dos Santos R.A."/>
            <person name="Damasio A.R."/>
            <person name="Diallinas G."/>
            <person name="Emri T."/>
            <person name="Fekete E."/>
            <person name="Flipphi M."/>
            <person name="Freyberg S."/>
            <person name="Gallo A."/>
            <person name="Gournas C."/>
            <person name="Habgood R."/>
            <person name="Hainaut M."/>
            <person name="Harispe M.L."/>
            <person name="Henrissat B."/>
            <person name="Hilden K.S."/>
            <person name="Hope R."/>
            <person name="Hossain A."/>
            <person name="Karabika E."/>
            <person name="Karaffa L."/>
            <person name="Karanyi Z."/>
            <person name="Krasevec N."/>
            <person name="Kuo A."/>
            <person name="Kusch H."/>
            <person name="LaButti K."/>
            <person name="Lagendijk E.L."/>
            <person name="Lapidus A."/>
            <person name="Levasseur A."/>
            <person name="Lindquist E."/>
            <person name="Lipzen A."/>
            <person name="Logrieco A.F."/>
            <person name="MacCabe A."/>
            <person name="Maekelae M.R."/>
            <person name="Malavazi I."/>
            <person name="Melin P."/>
            <person name="Meyer V."/>
            <person name="Mielnichuk N."/>
            <person name="Miskei M."/>
            <person name="Molnar A.P."/>
            <person name="Mule G."/>
            <person name="Ngan C.Y."/>
            <person name="Orejas M."/>
            <person name="Orosz E."/>
            <person name="Ouedraogo J.P."/>
            <person name="Overkamp K.M."/>
            <person name="Park H.-S."/>
            <person name="Perrone G."/>
            <person name="Piumi F."/>
            <person name="Punt P.J."/>
            <person name="Ram A.F."/>
            <person name="Ramon A."/>
            <person name="Rauscher S."/>
            <person name="Record E."/>
            <person name="Riano-Pachon D.M."/>
            <person name="Robert V."/>
            <person name="Roehrig J."/>
            <person name="Ruller R."/>
            <person name="Salamov A."/>
            <person name="Salih N.S."/>
            <person name="Samson R.A."/>
            <person name="Sandor E."/>
            <person name="Sanguinetti M."/>
            <person name="Schuetze T."/>
            <person name="Sepcic K."/>
            <person name="Shelest E."/>
            <person name="Sherlock G."/>
            <person name="Sophianopoulou V."/>
            <person name="Squina F.M."/>
            <person name="Sun H."/>
            <person name="Susca A."/>
            <person name="Todd R.B."/>
            <person name="Tsang A."/>
            <person name="Unkles S.E."/>
            <person name="van de Wiele N."/>
            <person name="van Rossen-Uffink D."/>
            <person name="Oliveira J.V."/>
            <person name="Vesth T.C."/>
            <person name="Visser J."/>
            <person name="Yu J.-H."/>
            <person name="Zhou M."/>
            <person name="Andersen M.R."/>
            <person name="Archer D.B."/>
            <person name="Baker S.E."/>
            <person name="Benoit I."/>
            <person name="Brakhage A.A."/>
            <person name="Braus G.H."/>
            <person name="Fischer R."/>
            <person name="Frisvad J.C."/>
            <person name="Goldman G.H."/>
            <person name="Houbraken J."/>
            <person name="Oakley B."/>
            <person name="Pocsi I."/>
            <person name="Scazzocchio C."/>
            <person name="Seiboth B."/>
            <person name="vanKuyk P.A."/>
            <person name="Wortman J."/>
            <person name="Dyer P.S."/>
            <person name="Grigoriev I.V."/>
        </authorList>
    </citation>
    <scope>NUCLEOTIDE SEQUENCE [LARGE SCALE GENOMIC DNA]</scope>
    <source>
        <strain evidence="2">CBS 134.48</strain>
    </source>
</reference>
<dbReference type="EMBL" id="KV878187">
    <property type="protein sequence ID" value="OJI86960.1"/>
    <property type="molecule type" value="Genomic_DNA"/>
</dbReference>
<sequence length="59" mass="6889">MFTRRPLKQVALYRRRKSPNIYVHSQLGCLSLQLLCKTILASDAPFNNYCDYDQLSLKP</sequence>
<gene>
    <name evidence="1" type="ORF">ASPTUDRAFT_39993</name>
</gene>
<dbReference type="VEuPathDB" id="FungiDB:ASPTUDRAFT_39993"/>
<name>A0A1L9NCG0_ASPTC</name>
<evidence type="ECO:0000313" key="1">
    <source>
        <dbReference type="EMBL" id="OJI86960.1"/>
    </source>
</evidence>
<organism evidence="1 2">
    <name type="scientific">Aspergillus tubingensis (strain CBS 134.48)</name>
    <dbReference type="NCBI Taxonomy" id="767770"/>
    <lineage>
        <taxon>Eukaryota</taxon>
        <taxon>Fungi</taxon>
        <taxon>Dikarya</taxon>
        <taxon>Ascomycota</taxon>
        <taxon>Pezizomycotina</taxon>
        <taxon>Eurotiomycetes</taxon>
        <taxon>Eurotiomycetidae</taxon>
        <taxon>Eurotiales</taxon>
        <taxon>Aspergillaceae</taxon>
        <taxon>Aspergillus</taxon>
        <taxon>Aspergillus subgen. Circumdati</taxon>
    </lineage>
</organism>